<evidence type="ECO:0000313" key="4">
    <source>
        <dbReference type="Proteomes" id="UP000184226"/>
    </source>
</evidence>
<name>A0A1M5ZX65_9BURK</name>
<dbReference type="PANTHER" id="PTHR42928">
    <property type="entry name" value="TRICARBOXYLATE-BINDING PROTEIN"/>
    <property type="match status" value="1"/>
</dbReference>
<dbReference type="RefSeq" id="WP_084136226.1">
    <property type="nucleotide sequence ID" value="NZ_FQXE01000020.1"/>
</dbReference>
<feature type="chain" id="PRO_5012115846" evidence="2">
    <location>
        <begin position="25"/>
        <end position="321"/>
    </location>
</feature>
<keyword evidence="4" id="KW-1185">Reference proteome</keyword>
<dbReference type="EMBL" id="FQXE01000020">
    <property type="protein sequence ID" value="SHI28746.1"/>
    <property type="molecule type" value="Genomic_DNA"/>
</dbReference>
<dbReference type="PIRSF" id="PIRSF017082">
    <property type="entry name" value="YflP"/>
    <property type="match status" value="1"/>
</dbReference>
<dbReference type="PANTHER" id="PTHR42928:SF5">
    <property type="entry name" value="BLR1237 PROTEIN"/>
    <property type="match status" value="1"/>
</dbReference>
<dbReference type="SUPFAM" id="SSF53850">
    <property type="entry name" value="Periplasmic binding protein-like II"/>
    <property type="match status" value="1"/>
</dbReference>
<dbReference type="CDD" id="cd07012">
    <property type="entry name" value="PBP2_Bug_TTT"/>
    <property type="match status" value="1"/>
</dbReference>
<dbReference type="Proteomes" id="UP000184226">
    <property type="component" value="Unassembled WGS sequence"/>
</dbReference>
<dbReference type="AlphaFoldDB" id="A0A1M5ZX65"/>
<evidence type="ECO:0000256" key="2">
    <source>
        <dbReference type="SAM" id="SignalP"/>
    </source>
</evidence>
<gene>
    <name evidence="3" type="ORF">SAMN04488135_12014</name>
</gene>
<dbReference type="STRING" id="658167.SAMN04488135_12014"/>
<reference evidence="3 4" key="1">
    <citation type="submission" date="2016-11" db="EMBL/GenBank/DDBJ databases">
        <authorList>
            <person name="Jaros S."/>
            <person name="Januszkiewicz K."/>
            <person name="Wedrychowicz H."/>
        </authorList>
    </citation>
    <scope>NUCLEOTIDE SEQUENCE [LARGE SCALE GENOMIC DNA]</scope>
    <source>
        <strain evidence="3 4">CGMCC 1.10190</strain>
    </source>
</reference>
<accession>A0A1M5ZX65</accession>
<evidence type="ECO:0000313" key="3">
    <source>
        <dbReference type="EMBL" id="SHI28746.1"/>
    </source>
</evidence>
<dbReference type="Gene3D" id="3.40.190.150">
    <property type="entry name" value="Bordetella uptake gene, domain 1"/>
    <property type="match status" value="1"/>
</dbReference>
<sequence length="321" mass="33820">MNIITTAVLAVTMTMTSAIGAANAATYPKEPVRLVIPYTPGGGADTLGRLVAGQMEGKLGVTVIPENKPGANTMVATDYVAHQKNDGYSLLYASSSFTINPHVYQTRYDPEKTFEPIAVLSEIPLIMVTNKDSPITSVADLMERARKSPGAMSYGSYGAGSAAHLAGALFETMGGVKLLHVPYKGSAPALNDLMGKHVDIAIVSLEAALSLVKGGELRPLGVFNGERLNSLPDIPTVSETVADCVTVGWNGILAPKGTSQDVIATVNAAANYALTTPTLVKHLAAQGLAPNPRTPEAFARMIHAENEKWARVVKEANINLR</sequence>
<organism evidence="3 4">
    <name type="scientific">Pollutimonas bauzanensis</name>
    <dbReference type="NCBI Taxonomy" id="658167"/>
    <lineage>
        <taxon>Bacteria</taxon>
        <taxon>Pseudomonadati</taxon>
        <taxon>Pseudomonadota</taxon>
        <taxon>Betaproteobacteria</taxon>
        <taxon>Burkholderiales</taxon>
        <taxon>Alcaligenaceae</taxon>
        <taxon>Pollutimonas</taxon>
    </lineage>
</organism>
<dbReference type="InterPro" id="IPR042100">
    <property type="entry name" value="Bug_dom1"/>
</dbReference>
<dbReference type="OrthoDB" id="8681540at2"/>
<keyword evidence="2" id="KW-0732">Signal</keyword>
<feature type="signal peptide" evidence="2">
    <location>
        <begin position="1"/>
        <end position="24"/>
    </location>
</feature>
<dbReference type="InterPro" id="IPR005064">
    <property type="entry name" value="BUG"/>
</dbReference>
<comment type="similarity">
    <text evidence="1">Belongs to the UPF0065 (bug) family.</text>
</comment>
<proteinExistence type="inferred from homology"/>
<dbReference type="Gene3D" id="3.40.190.10">
    <property type="entry name" value="Periplasmic binding protein-like II"/>
    <property type="match status" value="1"/>
</dbReference>
<protein>
    <submittedName>
        <fullName evidence="3">Tripartite-type tricarboxylate transporter, receptor component TctC</fullName>
    </submittedName>
</protein>
<evidence type="ECO:0000256" key="1">
    <source>
        <dbReference type="ARBA" id="ARBA00006987"/>
    </source>
</evidence>
<keyword evidence="3" id="KW-0675">Receptor</keyword>
<dbReference type="Pfam" id="PF03401">
    <property type="entry name" value="TctC"/>
    <property type="match status" value="1"/>
</dbReference>